<dbReference type="AlphaFoldDB" id="A0A059G2L0"/>
<dbReference type="PRINTS" id="PR00420">
    <property type="entry name" value="RNGMNOXGNASE"/>
</dbReference>
<dbReference type="InterPro" id="IPR002938">
    <property type="entry name" value="FAD-bd"/>
</dbReference>
<dbReference type="NCBIfam" id="NF004834">
    <property type="entry name" value="PRK06185.1-3"/>
    <property type="match status" value="1"/>
</dbReference>
<dbReference type="NCBIfam" id="NF004833">
    <property type="entry name" value="PRK06185.1-1"/>
    <property type="match status" value="1"/>
</dbReference>
<dbReference type="PANTHER" id="PTHR43476">
    <property type="entry name" value="3-(3-HYDROXY-PHENYL)PROPIONATE/3-HYDROXYCINNAMIC ACID HYDROXYLASE"/>
    <property type="match status" value="1"/>
</dbReference>
<dbReference type="EMBL" id="ARYL01000036">
    <property type="protein sequence ID" value="KDA01102.1"/>
    <property type="molecule type" value="Genomic_DNA"/>
</dbReference>
<dbReference type="Pfam" id="PF01494">
    <property type="entry name" value="FAD_binding_3"/>
    <property type="match status" value="1"/>
</dbReference>
<dbReference type="InterPro" id="IPR050631">
    <property type="entry name" value="PheA/TfdB_FAD_monoxygenase"/>
</dbReference>
<evidence type="ECO:0000256" key="1">
    <source>
        <dbReference type="ARBA" id="ARBA00023002"/>
    </source>
</evidence>
<dbReference type="GO" id="GO:0071949">
    <property type="term" value="F:FAD binding"/>
    <property type="evidence" value="ECO:0007669"/>
    <property type="project" value="InterPro"/>
</dbReference>
<dbReference type="OrthoDB" id="9791689at2"/>
<dbReference type="PANTHER" id="PTHR43476:SF5">
    <property type="entry name" value="FAD-DEPENDENT MONOOXYGENASE"/>
    <property type="match status" value="1"/>
</dbReference>
<dbReference type="PATRIC" id="fig|1280953.3.peg.3457"/>
<organism evidence="3 4">
    <name type="scientific">Hyphomonas oceanitis SCH89</name>
    <dbReference type="NCBI Taxonomy" id="1280953"/>
    <lineage>
        <taxon>Bacteria</taxon>
        <taxon>Pseudomonadati</taxon>
        <taxon>Pseudomonadota</taxon>
        <taxon>Alphaproteobacteria</taxon>
        <taxon>Hyphomonadales</taxon>
        <taxon>Hyphomonadaceae</taxon>
        <taxon>Hyphomonas</taxon>
    </lineage>
</organism>
<keyword evidence="1" id="KW-0560">Oxidoreductase</keyword>
<dbReference type="RefSeq" id="WP_035540858.1">
    <property type="nucleotide sequence ID" value="NZ_ARYL01000036.1"/>
</dbReference>
<dbReference type="InterPro" id="IPR036188">
    <property type="entry name" value="FAD/NAD-bd_sf"/>
</dbReference>
<dbReference type="GO" id="GO:0016491">
    <property type="term" value="F:oxidoreductase activity"/>
    <property type="evidence" value="ECO:0007669"/>
    <property type="project" value="UniProtKB-KW"/>
</dbReference>
<keyword evidence="4" id="KW-1185">Reference proteome</keyword>
<reference evidence="3 4" key="1">
    <citation type="journal article" date="2014" name="Antonie Van Leeuwenhoek">
        <title>Hyphomonas beringensis sp. nov. and Hyphomonas chukchiensis sp. nov., isolated from surface seawater of the Bering Sea and Chukchi Sea.</title>
        <authorList>
            <person name="Li C."/>
            <person name="Lai Q."/>
            <person name="Li G."/>
            <person name="Dong C."/>
            <person name="Wang J."/>
            <person name="Liao Y."/>
            <person name="Shao Z."/>
        </authorList>
    </citation>
    <scope>NUCLEOTIDE SEQUENCE [LARGE SCALE GENOMIC DNA]</scope>
    <source>
        <strain evidence="3 4">SCH89</strain>
    </source>
</reference>
<dbReference type="Proteomes" id="UP000024942">
    <property type="component" value="Unassembled WGS sequence"/>
</dbReference>
<proteinExistence type="predicted"/>
<dbReference type="Gene3D" id="3.50.50.60">
    <property type="entry name" value="FAD/NAD(P)-binding domain"/>
    <property type="match status" value="2"/>
</dbReference>
<dbReference type="STRING" id="1280953.HOC_17259"/>
<comment type="caution">
    <text evidence="3">The sequence shown here is derived from an EMBL/GenBank/DDBJ whole genome shotgun (WGS) entry which is preliminary data.</text>
</comment>
<sequence length="403" mass="44155">MTMLTCQCCIAGGGPAGLMMGYLLARAGVDVIVLEKHADFLRDFRGDTVHPSTLQLFKELGLDEGLLTRPYQKTEHLMVSISGKPYKVADFSRLPLEHGFIAMMPQWDLLDFVADTARELPNFRLFMSTKAETLIEEDGKVAGLRAEGEDGPLEIRSLLTVAADGRDSRLRDQSGLEVQDMGAPIDVFWMRLPRKADAALDSMARADADGFLVLINRGDYWQCALPFPKGAADTIRAEGLEAFRERIGRLAPDLAPATGAIGSWDDVKLLTVQMNRLKTWWRTGLLCIGDAAHAMSPIGGVGINLAVQDAVAAARMLAPDLREGRAPDAKLAAVQKRRDWPARMTQRAQIAAQDRVLVPVIRGGAPLKAPFIFKLIDRVPILRGLTARAVGMGLRPEHWPDDS</sequence>
<protein>
    <recommendedName>
        <fullName evidence="2">FAD-binding domain-containing protein</fullName>
    </recommendedName>
</protein>
<dbReference type="SUPFAM" id="SSF51905">
    <property type="entry name" value="FAD/NAD(P)-binding domain"/>
    <property type="match status" value="1"/>
</dbReference>
<accession>A0A059G2L0</accession>
<evidence type="ECO:0000313" key="4">
    <source>
        <dbReference type="Proteomes" id="UP000024942"/>
    </source>
</evidence>
<gene>
    <name evidence="3" type="ORF">HOC_17259</name>
</gene>
<name>A0A059G2L0_9PROT</name>
<evidence type="ECO:0000259" key="2">
    <source>
        <dbReference type="Pfam" id="PF01494"/>
    </source>
</evidence>
<evidence type="ECO:0000313" key="3">
    <source>
        <dbReference type="EMBL" id="KDA01102.1"/>
    </source>
</evidence>
<feature type="domain" description="FAD-binding" evidence="2">
    <location>
        <begin position="6"/>
        <end position="348"/>
    </location>
</feature>
<dbReference type="eggNOG" id="COG0654">
    <property type="taxonomic scope" value="Bacteria"/>
</dbReference>